<proteinExistence type="predicted"/>
<gene>
    <name evidence="1" type="ORF">ADIS_4009</name>
</gene>
<evidence type="ECO:0008006" key="3">
    <source>
        <dbReference type="Google" id="ProtNLM"/>
    </source>
</evidence>
<dbReference type="EMBL" id="AQHR01000104">
    <property type="protein sequence ID" value="EON75606.1"/>
    <property type="molecule type" value="Genomic_DNA"/>
</dbReference>
<evidence type="ECO:0000313" key="1">
    <source>
        <dbReference type="EMBL" id="EON75606.1"/>
    </source>
</evidence>
<dbReference type="Gene3D" id="3.40.50.2000">
    <property type="entry name" value="Glycogen Phosphorylase B"/>
    <property type="match status" value="2"/>
</dbReference>
<dbReference type="PANTHER" id="PTHR12526:SF630">
    <property type="entry name" value="GLYCOSYLTRANSFERASE"/>
    <property type="match status" value="1"/>
</dbReference>
<organism evidence="1 2">
    <name type="scientific">Lunatimonas lonarensis</name>
    <dbReference type="NCBI Taxonomy" id="1232681"/>
    <lineage>
        <taxon>Bacteria</taxon>
        <taxon>Pseudomonadati</taxon>
        <taxon>Bacteroidota</taxon>
        <taxon>Cytophagia</taxon>
        <taxon>Cytophagales</taxon>
        <taxon>Cyclobacteriaceae</taxon>
    </lineage>
</organism>
<sequence>MRDLPRVLILNQPFNSQSGGGITLSNLFSDWDRDKLAVLCPSYLINDGTEGHICQNYYQLGSKEHKWLFPFNFIAKKHYSGPLLISREKSLRPNAKSASLRKRLLSDYLNPMFRATGMAHWISRYELSDELKNWLNAFNADIIYAQAQRRENLLFCLVVQKYLNKPMVFHMMDDWVAWVPKGKIFGVDWSRQIDIDFREVLKASSLHLSISDLMAKEYQERYGYRFIPFHNPIDVDFWRRGQRQSYELSEVPEILYAGRVGLGISESLKIMARAITSLNKDLGLRIRFVIQSGDKEHWMDEYEVVQHRSFVEYSELPSRFGTADILFLPYEFAKEAIQFFKYSMPTKASEYMVCGTPILIFSPEEMAIVSYARVYGWAKVVTENSLDSLINALKELLGDTEIRQSIGTKAISVAAERHDGFLVRTEFMRLLGGLVNSDN</sequence>
<evidence type="ECO:0000313" key="2">
    <source>
        <dbReference type="Proteomes" id="UP000013909"/>
    </source>
</evidence>
<dbReference type="OrthoDB" id="1100717at2"/>
<dbReference type="STRING" id="1232681.ADIS_4009"/>
<dbReference type="SUPFAM" id="SSF53756">
    <property type="entry name" value="UDP-Glycosyltransferase/glycogen phosphorylase"/>
    <property type="match status" value="1"/>
</dbReference>
<protein>
    <recommendedName>
        <fullName evidence="3">Glycosyltransferase</fullName>
    </recommendedName>
</protein>
<comment type="caution">
    <text evidence="1">The sequence shown here is derived from an EMBL/GenBank/DDBJ whole genome shotgun (WGS) entry which is preliminary data.</text>
</comment>
<keyword evidence="2" id="KW-1185">Reference proteome</keyword>
<name>R7ZNC7_9BACT</name>
<reference evidence="1 2" key="1">
    <citation type="submission" date="2013-02" db="EMBL/GenBank/DDBJ databases">
        <title>A novel strain isolated from Lonar lake, Maharashtra, India.</title>
        <authorList>
            <person name="Singh A."/>
        </authorList>
    </citation>
    <scope>NUCLEOTIDE SEQUENCE [LARGE SCALE GENOMIC DNA]</scope>
    <source>
        <strain evidence="1 2">AK24</strain>
    </source>
</reference>
<dbReference type="PANTHER" id="PTHR12526">
    <property type="entry name" value="GLYCOSYLTRANSFERASE"/>
    <property type="match status" value="1"/>
</dbReference>
<dbReference type="RefSeq" id="WP_010856136.1">
    <property type="nucleotide sequence ID" value="NZ_AQHR01000104.1"/>
</dbReference>
<accession>R7ZNC7</accession>
<dbReference type="AlphaFoldDB" id="R7ZNC7"/>
<dbReference type="Proteomes" id="UP000013909">
    <property type="component" value="Unassembled WGS sequence"/>
</dbReference>